<reference evidence="1 2" key="1">
    <citation type="journal article" date="2015" name="Sci. Rep.">
        <title>The genome of Leishmania panamensis: insights into genomics of the L. (Viannia) subgenus.</title>
        <authorList>
            <person name="Llanes A."/>
            <person name="Restrepo C.M."/>
            <person name="Vecchio G.D."/>
            <person name="Anguizola F.J."/>
            <person name="Lleonart R."/>
        </authorList>
    </citation>
    <scope>NUCLEOTIDE SEQUENCE [LARGE SCALE GENOMIC DNA]</scope>
    <source>
        <strain evidence="1 2">MHOM/PA/94/PSC-1</strain>
    </source>
</reference>
<dbReference type="VEuPathDB" id="TriTrypDB:LPMP_356590"/>
<dbReference type="OrthoDB" id="271464at2759"/>
<proteinExistence type="predicted"/>
<protein>
    <submittedName>
        <fullName evidence="1">Uncharacterized protein</fullName>
    </submittedName>
</protein>
<evidence type="ECO:0000313" key="1">
    <source>
        <dbReference type="EMBL" id="AIO02787.1"/>
    </source>
</evidence>
<gene>
    <name evidence="1" type="ORF">LPMP_356590</name>
</gene>
<dbReference type="GeneID" id="22579687"/>
<dbReference type="RefSeq" id="XP_010703587.1">
    <property type="nucleotide sequence ID" value="XM_010705285.1"/>
</dbReference>
<dbReference type="eggNOG" id="ENOG502SBAU">
    <property type="taxonomic scope" value="Eukaryota"/>
</dbReference>
<keyword evidence="2" id="KW-1185">Reference proteome</keyword>
<accession>A0A088SLU0</accession>
<dbReference type="KEGG" id="lpan:LPMP_356590"/>
<organism evidence="1 2">
    <name type="scientific">Leishmania panamensis</name>
    <dbReference type="NCBI Taxonomy" id="5679"/>
    <lineage>
        <taxon>Eukaryota</taxon>
        <taxon>Discoba</taxon>
        <taxon>Euglenozoa</taxon>
        <taxon>Kinetoplastea</taxon>
        <taxon>Metakinetoplastina</taxon>
        <taxon>Trypanosomatida</taxon>
        <taxon>Trypanosomatidae</taxon>
        <taxon>Leishmaniinae</taxon>
        <taxon>Leishmania</taxon>
        <taxon>Leishmania guyanensis species complex</taxon>
    </lineage>
</organism>
<dbReference type="AlphaFoldDB" id="A0A088SLU0"/>
<dbReference type="EMBL" id="CP009404">
    <property type="protein sequence ID" value="AIO02787.1"/>
    <property type="molecule type" value="Genomic_DNA"/>
</dbReference>
<dbReference type="VEuPathDB" id="TriTrypDB:LPAL13_350075400"/>
<dbReference type="Proteomes" id="UP000063063">
    <property type="component" value="Chromosome 35"/>
</dbReference>
<sequence>MLELLLRGYLVYLSFVQPVIHGAQLCHSTDPDALQVANVTLTLIFAWLLEVADVLFLSSIFAMRWLYLCTRIVLALYLANHRFLGAVQIYQRLFASLVDTYFPVIDSVVVRHMQVIGDSGLIQYGAQVSASLLRGITTIAEIAKALIESSTTAVPTPPLSRCMSQERRCRKVKDVRISPPLRPPPAARTISLYRPSLFYDDSDER</sequence>
<name>A0A088SLU0_LEIPA</name>
<evidence type="ECO:0000313" key="2">
    <source>
        <dbReference type="Proteomes" id="UP000063063"/>
    </source>
</evidence>